<evidence type="ECO:0000256" key="2">
    <source>
        <dbReference type="SAM" id="MobiDB-lite"/>
    </source>
</evidence>
<evidence type="ECO:0000259" key="3">
    <source>
        <dbReference type="Pfam" id="PF20149"/>
    </source>
</evidence>
<evidence type="ECO:0000313" key="4">
    <source>
        <dbReference type="EMBL" id="KIY52530.1"/>
    </source>
</evidence>
<gene>
    <name evidence="4" type="ORF">FISHEDRAFT_55885</name>
</gene>
<dbReference type="AlphaFoldDB" id="A0A0D7AKX2"/>
<keyword evidence="1" id="KW-0175">Coiled coil</keyword>
<feature type="compositionally biased region" description="Polar residues" evidence="2">
    <location>
        <begin position="104"/>
        <end position="116"/>
    </location>
</feature>
<feature type="compositionally biased region" description="Basic residues" evidence="2">
    <location>
        <begin position="84"/>
        <end position="93"/>
    </location>
</feature>
<dbReference type="InterPro" id="IPR045341">
    <property type="entry name" value="DUF6532"/>
</dbReference>
<dbReference type="Proteomes" id="UP000054144">
    <property type="component" value="Unassembled WGS sequence"/>
</dbReference>
<feature type="domain" description="DUF6532" evidence="3">
    <location>
        <begin position="230"/>
        <end position="434"/>
    </location>
</feature>
<protein>
    <recommendedName>
        <fullName evidence="3">DUF6532 domain-containing protein</fullName>
    </recommendedName>
</protein>
<feature type="compositionally biased region" description="Acidic residues" evidence="2">
    <location>
        <begin position="161"/>
        <end position="173"/>
    </location>
</feature>
<evidence type="ECO:0000256" key="1">
    <source>
        <dbReference type="SAM" id="Coils"/>
    </source>
</evidence>
<feature type="region of interest" description="Disordered" evidence="2">
    <location>
        <begin position="1"/>
        <end position="24"/>
    </location>
</feature>
<evidence type="ECO:0000313" key="5">
    <source>
        <dbReference type="Proteomes" id="UP000054144"/>
    </source>
</evidence>
<dbReference type="Pfam" id="PF20149">
    <property type="entry name" value="DUF6532"/>
    <property type="match status" value="1"/>
</dbReference>
<reference evidence="4 5" key="1">
    <citation type="journal article" date="2015" name="Fungal Genet. Biol.">
        <title>Evolution of novel wood decay mechanisms in Agaricales revealed by the genome sequences of Fistulina hepatica and Cylindrobasidium torrendii.</title>
        <authorList>
            <person name="Floudas D."/>
            <person name="Held B.W."/>
            <person name="Riley R."/>
            <person name="Nagy L.G."/>
            <person name="Koehler G."/>
            <person name="Ransdell A.S."/>
            <person name="Younus H."/>
            <person name="Chow J."/>
            <person name="Chiniquy J."/>
            <person name="Lipzen A."/>
            <person name="Tritt A."/>
            <person name="Sun H."/>
            <person name="Haridas S."/>
            <person name="LaButti K."/>
            <person name="Ohm R.A."/>
            <person name="Kues U."/>
            <person name="Blanchette R.A."/>
            <person name="Grigoriev I.V."/>
            <person name="Minto R.E."/>
            <person name="Hibbett D.S."/>
        </authorList>
    </citation>
    <scope>NUCLEOTIDE SEQUENCE [LARGE SCALE GENOMIC DNA]</scope>
    <source>
        <strain evidence="4 5">ATCC 64428</strain>
    </source>
</reference>
<keyword evidence="5" id="KW-1185">Reference proteome</keyword>
<feature type="coiled-coil region" evidence="1">
    <location>
        <begin position="33"/>
        <end position="62"/>
    </location>
</feature>
<name>A0A0D7AKX2_9AGAR</name>
<dbReference type="OrthoDB" id="3257342at2759"/>
<feature type="region of interest" description="Disordered" evidence="2">
    <location>
        <begin position="66"/>
        <end position="174"/>
    </location>
</feature>
<accession>A0A0D7AKX2</accession>
<sequence length="495" mass="54862">MQRLTRTRVPTAKAAGLTAGGRVSRKNSVDAAVAKAKEKKRLAQAAAKKAEEIERLKNIRKRTAKALAADSSSEVDDAKENNKHHSSLTKKARYTILSDDGATALSNDGNAMSSDEGNVPSDDGKSIQNNMDDNDEGDDLQYPSTHHRQDKEQEHNNSIAEDTDIEDEDDKDESEVKAVKSTFSDNNAMIIEDATPVKPIELLKKKGRHGTTKLTKADFTPVSFALAEKAKRVNHQRICTEDAFPGDKEVFIHQSIRTAALTGTLSTALKAKLKDLERDVERQQMMITYVNYSTGSIRGDIKAKAKGCISGHYGIPGNFEKEEIQGLVQWLLSGRHPFLYGGLDNKTFDAKAPYFNEGILVILQTQFCQGRGRSDNNTFQLMVSQKEVPSALLALIATAIDSALSEWATGEEQSTEFSDEIFAARYDFYCTRWATLVSKAPTYAAYVQKNLLNIVLKRSRKGHLLTLQAEEDDNDEMDYDFLETSAQAKITPIKE</sequence>
<organism evidence="4 5">
    <name type="scientific">Fistulina hepatica ATCC 64428</name>
    <dbReference type="NCBI Taxonomy" id="1128425"/>
    <lineage>
        <taxon>Eukaryota</taxon>
        <taxon>Fungi</taxon>
        <taxon>Dikarya</taxon>
        <taxon>Basidiomycota</taxon>
        <taxon>Agaricomycotina</taxon>
        <taxon>Agaricomycetes</taxon>
        <taxon>Agaricomycetidae</taxon>
        <taxon>Agaricales</taxon>
        <taxon>Fistulinaceae</taxon>
        <taxon>Fistulina</taxon>
    </lineage>
</organism>
<proteinExistence type="predicted"/>
<dbReference type="EMBL" id="KN881642">
    <property type="protein sequence ID" value="KIY52530.1"/>
    <property type="molecule type" value="Genomic_DNA"/>
</dbReference>